<evidence type="ECO:0000313" key="3">
    <source>
        <dbReference type="Proteomes" id="UP001138540"/>
    </source>
</evidence>
<feature type="region of interest" description="Disordered" evidence="1">
    <location>
        <begin position="1"/>
        <end position="29"/>
    </location>
</feature>
<sequence length="29" mass="3350">MTQGDQRQIGPLAKRYTQGRVFDRRTGRG</sequence>
<evidence type="ECO:0000256" key="1">
    <source>
        <dbReference type="SAM" id="MobiDB-lite"/>
    </source>
</evidence>
<comment type="caution">
    <text evidence="2">The sequence shown here is derived from an EMBL/GenBank/DDBJ whole genome shotgun (WGS) entry which is preliminary data.</text>
</comment>
<gene>
    <name evidence="2" type="ORF">HNP60_000989</name>
</gene>
<reference evidence="2 3" key="1">
    <citation type="submission" date="2020-08" db="EMBL/GenBank/DDBJ databases">
        <title>Exploring microbial biodiversity for novel pathways involved in the catabolism of aromatic compounds derived from lignin.</title>
        <authorList>
            <person name="Elkins J."/>
        </authorList>
    </citation>
    <scope>NUCLEOTIDE SEQUENCE [LARGE SCALE GENOMIC DNA]</scope>
    <source>
        <strain evidence="2 3">B1D3A</strain>
    </source>
</reference>
<organism evidence="2 3">
    <name type="scientific">Sphingobium lignivorans</name>
    <dbReference type="NCBI Taxonomy" id="2735886"/>
    <lineage>
        <taxon>Bacteria</taxon>
        <taxon>Pseudomonadati</taxon>
        <taxon>Pseudomonadota</taxon>
        <taxon>Alphaproteobacteria</taxon>
        <taxon>Sphingomonadales</taxon>
        <taxon>Sphingomonadaceae</taxon>
        <taxon>Sphingobium</taxon>
    </lineage>
</organism>
<accession>A0ABR6NCL3</accession>
<evidence type="ECO:0000313" key="2">
    <source>
        <dbReference type="EMBL" id="MBB5985015.1"/>
    </source>
</evidence>
<dbReference type="Proteomes" id="UP001138540">
    <property type="component" value="Unassembled WGS sequence"/>
</dbReference>
<name>A0ABR6NCL3_9SPHN</name>
<dbReference type="EMBL" id="JACHKA010000001">
    <property type="protein sequence ID" value="MBB5985015.1"/>
    <property type="molecule type" value="Genomic_DNA"/>
</dbReference>
<keyword evidence="3" id="KW-1185">Reference proteome</keyword>
<protein>
    <submittedName>
        <fullName evidence="2">Uncharacterized protein</fullName>
    </submittedName>
</protein>
<proteinExistence type="predicted"/>